<protein>
    <submittedName>
        <fullName evidence="9">DUF421 domain-containing protein</fullName>
    </submittedName>
</protein>
<feature type="transmembrane region" description="Helical" evidence="7">
    <location>
        <begin position="37"/>
        <end position="55"/>
    </location>
</feature>
<dbReference type="Gene3D" id="3.30.240.20">
    <property type="entry name" value="bsu07140 like domains"/>
    <property type="match status" value="1"/>
</dbReference>
<keyword evidence="10" id="KW-1185">Reference proteome</keyword>
<evidence type="ECO:0000313" key="9">
    <source>
        <dbReference type="EMBL" id="MFD0913965.1"/>
    </source>
</evidence>
<dbReference type="Proteomes" id="UP001597128">
    <property type="component" value="Unassembled WGS sequence"/>
</dbReference>
<gene>
    <name evidence="9" type="ORF">ACFQ1Z_10435</name>
</gene>
<comment type="subcellular location">
    <subcellularLocation>
        <location evidence="1">Cell membrane</location>
        <topology evidence="1">Multi-pass membrane protein</topology>
    </subcellularLocation>
</comment>
<proteinExistence type="inferred from homology"/>
<feature type="transmembrane region" description="Helical" evidence="7">
    <location>
        <begin position="12"/>
        <end position="30"/>
    </location>
</feature>
<evidence type="ECO:0000256" key="5">
    <source>
        <dbReference type="ARBA" id="ARBA00022989"/>
    </source>
</evidence>
<reference evidence="10" key="1">
    <citation type="journal article" date="2019" name="Int. J. Syst. Evol. Microbiol.">
        <title>The Global Catalogue of Microorganisms (GCM) 10K type strain sequencing project: providing services to taxonomists for standard genome sequencing and annotation.</title>
        <authorList>
            <consortium name="The Broad Institute Genomics Platform"/>
            <consortium name="The Broad Institute Genome Sequencing Center for Infectious Disease"/>
            <person name="Wu L."/>
            <person name="Ma J."/>
        </authorList>
    </citation>
    <scope>NUCLEOTIDE SEQUENCE [LARGE SCALE GENOMIC DNA]</scope>
    <source>
        <strain evidence="10">CCUG 58412</strain>
    </source>
</reference>
<dbReference type="PANTHER" id="PTHR34582">
    <property type="entry name" value="UPF0702 TRANSMEMBRANE PROTEIN YCAP"/>
    <property type="match status" value="1"/>
</dbReference>
<evidence type="ECO:0000256" key="7">
    <source>
        <dbReference type="SAM" id="Phobius"/>
    </source>
</evidence>
<dbReference type="Pfam" id="PF04239">
    <property type="entry name" value="DUF421"/>
    <property type="match status" value="1"/>
</dbReference>
<accession>A0ABW3F9K2</accession>
<feature type="transmembrane region" description="Helical" evidence="7">
    <location>
        <begin position="67"/>
        <end position="87"/>
    </location>
</feature>
<dbReference type="RefSeq" id="WP_379057473.1">
    <property type="nucleotide sequence ID" value="NZ_JBHTKB010000002.1"/>
</dbReference>
<comment type="similarity">
    <text evidence="2">Belongs to the UPF0702 family.</text>
</comment>
<evidence type="ECO:0000256" key="4">
    <source>
        <dbReference type="ARBA" id="ARBA00022692"/>
    </source>
</evidence>
<keyword evidence="3" id="KW-1003">Cell membrane</keyword>
<name>A0ABW3F9K2_9PROT</name>
<dbReference type="InterPro" id="IPR007353">
    <property type="entry name" value="DUF421"/>
</dbReference>
<organism evidence="9 10">
    <name type="scientific">Methylophilus luteus</name>
    <dbReference type="NCBI Taxonomy" id="640108"/>
    <lineage>
        <taxon>Bacteria</taxon>
        <taxon>Pseudomonadati</taxon>
        <taxon>Pseudomonadota</taxon>
        <taxon>Betaproteobacteria</taxon>
        <taxon>Nitrosomonadales</taxon>
        <taxon>Methylophilaceae</taxon>
        <taxon>Methylophilus</taxon>
    </lineage>
</organism>
<evidence type="ECO:0000256" key="2">
    <source>
        <dbReference type="ARBA" id="ARBA00006448"/>
    </source>
</evidence>
<evidence type="ECO:0000256" key="1">
    <source>
        <dbReference type="ARBA" id="ARBA00004651"/>
    </source>
</evidence>
<keyword evidence="4 7" id="KW-0812">Transmembrane</keyword>
<evidence type="ECO:0000256" key="3">
    <source>
        <dbReference type="ARBA" id="ARBA00022475"/>
    </source>
</evidence>
<keyword evidence="5 7" id="KW-1133">Transmembrane helix</keyword>
<dbReference type="PANTHER" id="PTHR34582:SF6">
    <property type="entry name" value="UPF0702 TRANSMEMBRANE PROTEIN YCAP"/>
    <property type="match status" value="1"/>
</dbReference>
<comment type="caution">
    <text evidence="9">The sequence shown here is derived from an EMBL/GenBank/DDBJ whole genome shotgun (WGS) entry which is preliminary data.</text>
</comment>
<sequence>MDLSTFHLTIPLWEIILRGSVVYWFLFIIFRSILRRSMGSVGVSDFLFVVIIADASQNAMSGDAKSISDGLVLIVVLVFWNLLIDFLSFKYTWVRRMVEAQPLVLVKNGMLQRKQMRKEFVTKDEIMAKLREEGIASIAEVKQMQIEMDGEISVVKFDNA</sequence>
<evidence type="ECO:0000259" key="8">
    <source>
        <dbReference type="Pfam" id="PF04239"/>
    </source>
</evidence>
<evidence type="ECO:0000256" key="6">
    <source>
        <dbReference type="ARBA" id="ARBA00023136"/>
    </source>
</evidence>
<feature type="domain" description="YetF C-terminal" evidence="8">
    <location>
        <begin position="90"/>
        <end position="158"/>
    </location>
</feature>
<dbReference type="InterPro" id="IPR023090">
    <property type="entry name" value="UPF0702_alpha/beta_dom_sf"/>
</dbReference>
<dbReference type="EMBL" id="JBHTKB010000002">
    <property type="protein sequence ID" value="MFD0913965.1"/>
    <property type="molecule type" value="Genomic_DNA"/>
</dbReference>
<keyword evidence="6 7" id="KW-0472">Membrane</keyword>
<evidence type="ECO:0000313" key="10">
    <source>
        <dbReference type="Proteomes" id="UP001597128"/>
    </source>
</evidence>